<protein>
    <recommendedName>
        <fullName evidence="11">Signal recognition particle receptor FtsY</fullName>
        <shortName evidence="11">SRP receptor</shortName>
        <ecNumber evidence="11">3.6.5.4</ecNumber>
    </recommendedName>
</protein>
<dbReference type="InterPro" id="IPR027417">
    <property type="entry name" value="P-loop_NTPase"/>
</dbReference>
<keyword evidence="11" id="KW-0997">Cell inner membrane</keyword>
<evidence type="ECO:0000256" key="6">
    <source>
        <dbReference type="ARBA" id="ARBA00023134"/>
    </source>
</evidence>
<dbReference type="Pfam" id="PF00448">
    <property type="entry name" value="SRP54"/>
    <property type="match status" value="1"/>
</dbReference>
<evidence type="ECO:0000256" key="11">
    <source>
        <dbReference type="HAMAP-Rule" id="MF_00920"/>
    </source>
</evidence>
<dbReference type="GO" id="GO:0005047">
    <property type="term" value="F:signal recognition particle binding"/>
    <property type="evidence" value="ECO:0007669"/>
    <property type="project" value="TreeGrafter"/>
</dbReference>
<dbReference type="FunFam" id="1.20.120.140:FF:000002">
    <property type="entry name" value="Signal recognition particle receptor FtsY"/>
    <property type="match status" value="1"/>
</dbReference>
<dbReference type="GO" id="GO:0006614">
    <property type="term" value="P:SRP-dependent cotranslational protein targeting to membrane"/>
    <property type="evidence" value="ECO:0007669"/>
    <property type="project" value="InterPro"/>
</dbReference>
<feature type="region of interest" description="Disordered" evidence="12">
    <location>
        <begin position="18"/>
        <end position="64"/>
    </location>
</feature>
<evidence type="ECO:0000256" key="4">
    <source>
        <dbReference type="ARBA" id="ARBA00022741"/>
    </source>
</evidence>
<feature type="domain" description="SRP54-type proteins GTP-binding" evidence="13">
    <location>
        <begin position="358"/>
        <end position="371"/>
    </location>
</feature>
<dbReference type="NCBIfam" id="TIGR00064">
    <property type="entry name" value="ftsY"/>
    <property type="match status" value="1"/>
</dbReference>
<dbReference type="KEGG" id="ddf:DEFDS_1340"/>
<dbReference type="HAMAP" id="MF_00920">
    <property type="entry name" value="FtsY"/>
    <property type="match status" value="1"/>
</dbReference>
<dbReference type="InterPro" id="IPR036225">
    <property type="entry name" value="SRP/SRP_N"/>
</dbReference>
<dbReference type="Proteomes" id="UP000001520">
    <property type="component" value="Chromosome"/>
</dbReference>
<reference evidence="14 15" key="1">
    <citation type="journal article" date="2010" name="DNA Res.">
        <title>Bacterial lifestyle in a deep-sea hydrothermal vent chimney revealed by the genome sequence of the thermophilic bacterium Deferribacter desulfuricans SSM1.</title>
        <authorList>
            <person name="Takaki Y."/>
            <person name="Shimamura S."/>
            <person name="Nakagawa S."/>
            <person name="Fukuhara Y."/>
            <person name="Horikawa H."/>
            <person name="Ankai A."/>
            <person name="Harada T."/>
            <person name="Hosoyama A."/>
            <person name="Oguchi A."/>
            <person name="Fukui S."/>
            <person name="Fujita N."/>
            <person name="Takami H."/>
            <person name="Takai K."/>
        </authorList>
    </citation>
    <scope>NUCLEOTIDE SEQUENCE [LARGE SCALE GENOMIC DNA]</scope>
    <source>
        <strain evidence="15">DSM 14783 / JCM 11476 / NBRC 101012 / SSM1</strain>
    </source>
</reference>
<feature type="compositionally biased region" description="Acidic residues" evidence="12">
    <location>
        <begin position="21"/>
        <end position="46"/>
    </location>
</feature>
<evidence type="ECO:0000256" key="1">
    <source>
        <dbReference type="ARBA" id="ARBA00004413"/>
    </source>
</evidence>
<evidence type="ECO:0000256" key="10">
    <source>
        <dbReference type="ARBA" id="ARBA00053570"/>
    </source>
</evidence>
<dbReference type="AlphaFoldDB" id="D3PDY0"/>
<dbReference type="SUPFAM" id="SSF52540">
    <property type="entry name" value="P-loop containing nucleoside triphosphate hydrolases"/>
    <property type="match status" value="1"/>
</dbReference>
<evidence type="ECO:0000256" key="8">
    <source>
        <dbReference type="ARBA" id="ARBA00023170"/>
    </source>
</evidence>
<dbReference type="InterPro" id="IPR003593">
    <property type="entry name" value="AAA+_ATPase"/>
</dbReference>
<dbReference type="SMART" id="SM00963">
    <property type="entry name" value="SRP54_N"/>
    <property type="match status" value="1"/>
</dbReference>
<dbReference type="CDD" id="cd17874">
    <property type="entry name" value="FtsY"/>
    <property type="match status" value="1"/>
</dbReference>
<keyword evidence="8 11" id="KW-0675">Receptor</keyword>
<dbReference type="GO" id="GO:0005737">
    <property type="term" value="C:cytoplasm"/>
    <property type="evidence" value="ECO:0007669"/>
    <property type="project" value="UniProtKB-SubCell"/>
</dbReference>
<feature type="binding site" evidence="11">
    <location>
        <begin position="191"/>
        <end position="198"/>
    </location>
    <ligand>
        <name>GTP</name>
        <dbReference type="ChEBI" id="CHEBI:37565"/>
    </ligand>
</feature>
<name>D3PDY0_DEFDS</name>
<dbReference type="SUPFAM" id="SSF47364">
    <property type="entry name" value="Domain of the SRP/SRP receptor G-proteins"/>
    <property type="match status" value="1"/>
</dbReference>
<dbReference type="OrthoDB" id="9804720at2"/>
<comment type="subcellular location">
    <subcellularLocation>
        <location evidence="11">Cell inner membrane</location>
        <topology evidence="11">Peripheral membrane protein</topology>
        <orientation evidence="11">Cytoplasmic side</orientation>
    </subcellularLocation>
    <subcellularLocation>
        <location evidence="11">Cytoplasm</location>
    </subcellularLocation>
    <subcellularLocation>
        <location evidence="1">Cell membrane</location>
        <topology evidence="1">Peripheral membrane protein</topology>
        <orientation evidence="1">Cytoplasmic side</orientation>
    </subcellularLocation>
</comment>
<dbReference type="Gene3D" id="1.20.120.140">
    <property type="entry name" value="Signal recognition particle SRP54, nucleotide-binding domain"/>
    <property type="match status" value="1"/>
</dbReference>
<dbReference type="PROSITE" id="PS00300">
    <property type="entry name" value="SRP54"/>
    <property type="match status" value="1"/>
</dbReference>
<evidence type="ECO:0000256" key="12">
    <source>
        <dbReference type="SAM" id="MobiDB-lite"/>
    </source>
</evidence>
<keyword evidence="2 11" id="KW-1003">Cell membrane</keyword>
<dbReference type="STRING" id="639282.DEFDS_1340"/>
<comment type="function">
    <text evidence="10">Involved in targeting and insertion of nascent membrane proteins into the cytoplasmic membrane. Acts as a receptor for the complex formed by the signal recognition particle (SRP) and the ribosome-nascent chain (RNC). Interaction with SRP-RNC leads to the transfer of the RNC complex to the Sec translocase for insertion into the membrane, the hydrolysis of GTP by both Ffh and FtsY, and the dissociation of the SRP-FtsY complex into the individual components.</text>
</comment>
<comment type="catalytic activity">
    <reaction evidence="9 11">
        <text>GTP + H2O = GDP + phosphate + H(+)</text>
        <dbReference type="Rhea" id="RHEA:19669"/>
        <dbReference type="ChEBI" id="CHEBI:15377"/>
        <dbReference type="ChEBI" id="CHEBI:15378"/>
        <dbReference type="ChEBI" id="CHEBI:37565"/>
        <dbReference type="ChEBI" id="CHEBI:43474"/>
        <dbReference type="ChEBI" id="CHEBI:58189"/>
        <dbReference type="EC" id="3.6.5.4"/>
    </reaction>
</comment>
<dbReference type="RefSeq" id="WP_013008049.1">
    <property type="nucleotide sequence ID" value="NC_013939.1"/>
</dbReference>
<dbReference type="InterPro" id="IPR000897">
    <property type="entry name" value="SRP54_GTPase_dom"/>
</dbReference>
<keyword evidence="6 11" id="KW-0342">GTP-binding</keyword>
<comment type="subunit">
    <text evidence="11">Part of the signal recognition particle protein translocation system, which is composed of SRP and FtsY.</text>
</comment>
<dbReference type="GO" id="GO:0005525">
    <property type="term" value="F:GTP binding"/>
    <property type="evidence" value="ECO:0007669"/>
    <property type="project" value="UniProtKB-UniRule"/>
</dbReference>
<evidence type="ECO:0000256" key="5">
    <source>
        <dbReference type="ARBA" id="ARBA00022801"/>
    </source>
</evidence>
<dbReference type="Pfam" id="PF02881">
    <property type="entry name" value="SRP54_N"/>
    <property type="match status" value="1"/>
</dbReference>
<dbReference type="FunFam" id="3.40.50.300:FF:000053">
    <property type="entry name" value="Signal recognition particle receptor FtsY"/>
    <property type="match status" value="1"/>
</dbReference>
<comment type="similarity">
    <text evidence="11">Belongs to the GTP-binding SRP family. FtsY subfamily.</text>
</comment>
<gene>
    <name evidence="11 14" type="primary">ftsY</name>
    <name evidence="14" type="ordered locus">DEFDS_1340</name>
</gene>
<dbReference type="PANTHER" id="PTHR43134">
    <property type="entry name" value="SIGNAL RECOGNITION PARTICLE RECEPTOR SUBUNIT ALPHA"/>
    <property type="match status" value="1"/>
</dbReference>
<dbReference type="EC" id="3.6.5.4" evidence="11"/>
<dbReference type="HOGENOM" id="CLU_009301_0_2_0"/>
<evidence type="ECO:0000256" key="9">
    <source>
        <dbReference type="ARBA" id="ARBA00048027"/>
    </source>
</evidence>
<dbReference type="EMBL" id="AP011529">
    <property type="protein sequence ID" value="BAI80803.1"/>
    <property type="molecule type" value="Genomic_DNA"/>
</dbReference>
<dbReference type="InterPro" id="IPR013822">
    <property type="entry name" value="Signal_recog_particl_SRP54_hlx"/>
</dbReference>
<organism evidence="14 15">
    <name type="scientific">Deferribacter desulfuricans (strain DSM 14783 / JCM 11476 / NBRC 101012 / SSM1)</name>
    <dbReference type="NCBI Taxonomy" id="639282"/>
    <lineage>
        <taxon>Bacteria</taxon>
        <taxon>Pseudomonadati</taxon>
        <taxon>Deferribacterota</taxon>
        <taxon>Deferribacteres</taxon>
        <taxon>Deferribacterales</taxon>
        <taxon>Deferribacteraceae</taxon>
        <taxon>Deferribacter</taxon>
    </lineage>
</organism>
<proteinExistence type="inferred from homology"/>
<feature type="binding site" evidence="11">
    <location>
        <begin position="337"/>
        <end position="340"/>
    </location>
    <ligand>
        <name>GTP</name>
        <dbReference type="ChEBI" id="CHEBI:37565"/>
    </ligand>
</feature>
<evidence type="ECO:0000313" key="15">
    <source>
        <dbReference type="Proteomes" id="UP000001520"/>
    </source>
</evidence>
<evidence type="ECO:0000259" key="13">
    <source>
        <dbReference type="PROSITE" id="PS00300"/>
    </source>
</evidence>
<dbReference type="InterPro" id="IPR042101">
    <property type="entry name" value="SRP54_N_sf"/>
</dbReference>
<evidence type="ECO:0000256" key="3">
    <source>
        <dbReference type="ARBA" id="ARBA00022490"/>
    </source>
</evidence>
<keyword evidence="15" id="KW-1185">Reference proteome</keyword>
<dbReference type="eggNOG" id="COG0552">
    <property type="taxonomic scope" value="Bacteria"/>
</dbReference>
<dbReference type="Gene3D" id="3.40.50.300">
    <property type="entry name" value="P-loop containing nucleotide triphosphate hydrolases"/>
    <property type="match status" value="1"/>
</dbReference>
<dbReference type="GO" id="GO:0003924">
    <property type="term" value="F:GTPase activity"/>
    <property type="evidence" value="ECO:0007669"/>
    <property type="project" value="UniProtKB-UniRule"/>
</dbReference>
<keyword evidence="3 11" id="KW-0963">Cytoplasm</keyword>
<dbReference type="GO" id="GO:0005886">
    <property type="term" value="C:plasma membrane"/>
    <property type="evidence" value="ECO:0007669"/>
    <property type="project" value="UniProtKB-SubCell"/>
</dbReference>
<dbReference type="PANTHER" id="PTHR43134:SF1">
    <property type="entry name" value="SIGNAL RECOGNITION PARTICLE RECEPTOR SUBUNIT ALPHA"/>
    <property type="match status" value="1"/>
</dbReference>
<feature type="binding site" evidence="11">
    <location>
        <begin position="273"/>
        <end position="277"/>
    </location>
    <ligand>
        <name>GTP</name>
        <dbReference type="ChEBI" id="CHEBI:37565"/>
    </ligand>
</feature>
<dbReference type="SMART" id="SM00962">
    <property type="entry name" value="SRP54"/>
    <property type="match status" value="1"/>
</dbReference>
<sequence length="388" mass="42951">MGFFDIFKRKKSDEKVSNEESVIDESQLEENEQVTELEEKDEEEVKEESSENVTIEDEKKTDAEFESEVEELVAKGDNSKEKKAGFLKRLRNGLSKTSNKLVGGIETIFLGKKEIDEELLEELEELFVTSDIGINTTLKIIDAVRDEVSRKVLKNPEDLKNSIKNKIFEILNIDNSLKQVDEKPYVILVVGVNGVGKTTTIAKIAKMFKDNGLKTMLAAGDTFRAAAIDQLQVWADRVDVPIVKQQEGSDPAAVIYDAVVSAKAKGYDVLIADTAGRLHTKYNLMNELKKIVRVVKKEMPNAPHEILLVLDATSGQNAINQAKIFNEAVGVTGIVLTKLDGTAKGGVIVGIVDELKIPVKFIGFGEGMDDLKPFDAKTFVDALFEKND</sequence>
<keyword evidence="4 11" id="KW-0547">Nucleotide-binding</keyword>
<dbReference type="SMART" id="SM00382">
    <property type="entry name" value="AAA"/>
    <property type="match status" value="1"/>
</dbReference>
<accession>D3PDY0</accession>
<keyword evidence="5 11" id="KW-0378">Hydrolase</keyword>
<evidence type="ECO:0000313" key="14">
    <source>
        <dbReference type="EMBL" id="BAI80803.1"/>
    </source>
</evidence>
<evidence type="ECO:0000256" key="7">
    <source>
        <dbReference type="ARBA" id="ARBA00023136"/>
    </source>
</evidence>
<evidence type="ECO:0000256" key="2">
    <source>
        <dbReference type="ARBA" id="ARBA00022475"/>
    </source>
</evidence>
<keyword evidence="7 11" id="KW-0472">Membrane</keyword>
<dbReference type="InterPro" id="IPR004390">
    <property type="entry name" value="SR_rcpt_FtsY"/>
</dbReference>